<proteinExistence type="inferred from homology"/>
<dbReference type="InterPro" id="IPR011990">
    <property type="entry name" value="TPR-like_helical_dom_sf"/>
</dbReference>
<sequence>MVKVPPTKALLLFNTATYQGLQHTSHSISFILNHLLSSGMLPQAQSLILRLISGRIPSSLMLQLTQAHFTPCLTYTPLYDTIVNAYVHSHSTDQALTFLHHMIHEGHVPLSNTFNNLMCLLIRSNYFDKAWWIFNELKSKVVLDAYSFGIMIKGCCEAGYFVKGFRLLAMLEEFGLSPNVVIYTTLIDGCCKYGNVMLAKNLFCKMDRLGLVPNPHTYSVLMNGFFKQGLQREGFQMYENMKRSGIVPNAYAYNCLISEYCNGGMVDKAFKVFAEMHEKGYSKVENLAGALDLVKEMEERCIAPSKVTYTILIDAFARLNYTEKACEMHSLMEKSGLVPDVYTYSVLIHGLCVHGNMKEASKLFKSLGEMHLQPNSVIYNTMIHGYCKEGSSYRALRLLNEMVHSGMVPNVASFCSTIGLLCRDEKWKEAELLLGQMINSGLKPSVSLYKMVHKVKVGGQSFGHRYGFLKIKLQLVRGKKPSAGFEGSGLQNEDKEGKTQRYAVFTTLLLVPSPLCTIDAGGSCIFGILSLFVTQLLAFAPQRNMFPCLSLLLDLEITTVQ</sequence>
<dbReference type="Pfam" id="PF12854">
    <property type="entry name" value="PPR_1"/>
    <property type="match status" value="2"/>
</dbReference>
<dbReference type="InterPro" id="IPR051240">
    <property type="entry name" value="Mito_RNA-Proc/Resp"/>
</dbReference>
<dbReference type="EMBL" id="QZWG01000006">
    <property type="protein sequence ID" value="RZC05586.1"/>
    <property type="molecule type" value="Genomic_DNA"/>
</dbReference>
<feature type="repeat" description="PPR" evidence="3">
    <location>
        <begin position="375"/>
        <end position="409"/>
    </location>
</feature>
<comment type="caution">
    <text evidence="4">The sequence shown here is derived from an EMBL/GenBank/DDBJ whole genome shotgun (WGS) entry which is preliminary data.</text>
</comment>
<dbReference type="PROSITE" id="PS51375">
    <property type="entry name" value="PPR"/>
    <property type="match status" value="8"/>
</dbReference>
<feature type="repeat" description="PPR" evidence="3">
    <location>
        <begin position="305"/>
        <end position="339"/>
    </location>
</feature>
<feature type="repeat" description="PPR" evidence="3">
    <location>
        <begin position="340"/>
        <end position="374"/>
    </location>
</feature>
<dbReference type="Gene3D" id="1.25.40.10">
    <property type="entry name" value="Tetratricopeptide repeat domain"/>
    <property type="match status" value="3"/>
</dbReference>
<keyword evidence="5" id="KW-1185">Reference proteome</keyword>
<dbReference type="NCBIfam" id="TIGR00756">
    <property type="entry name" value="PPR"/>
    <property type="match status" value="9"/>
</dbReference>
<keyword evidence="2" id="KW-0677">Repeat</keyword>
<evidence type="ECO:0000256" key="3">
    <source>
        <dbReference type="PROSITE-ProRule" id="PRU00708"/>
    </source>
</evidence>
<organism evidence="4 5">
    <name type="scientific">Glycine soja</name>
    <name type="common">Wild soybean</name>
    <dbReference type="NCBI Taxonomy" id="3848"/>
    <lineage>
        <taxon>Eukaryota</taxon>
        <taxon>Viridiplantae</taxon>
        <taxon>Streptophyta</taxon>
        <taxon>Embryophyta</taxon>
        <taxon>Tracheophyta</taxon>
        <taxon>Spermatophyta</taxon>
        <taxon>Magnoliopsida</taxon>
        <taxon>eudicotyledons</taxon>
        <taxon>Gunneridae</taxon>
        <taxon>Pentapetalae</taxon>
        <taxon>rosids</taxon>
        <taxon>fabids</taxon>
        <taxon>Fabales</taxon>
        <taxon>Fabaceae</taxon>
        <taxon>Papilionoideae</taxon>
        <taxon>50 kb inversion clade</taxon>
        <taxon>NPAAA clade</taxon>
        <taxon>indigoferoid/millettioid clade</taxon>
        <taxon>Phaseoleae</taxon>
        <taxon>Glycine</taxon>
        <taxon>Glycine subgen. Soja</taxon>
    </lineage>
</organism>
<feature type="repeat" description="PPR" evidence="3">
    <location>
        <begin position="410"/>
        <end position="444"/>
    </location>
</feature>
<reference evidence="4 5" key="1">
    <citation type="submission" date="2018-09" db="EMBL/GenBank/DDBJ databases">
        <title>A high-quality reference genome of wild soybean provides a powerful tool to mine soybean genomes.</title>
        <authorList>
            <person name="Xie M."/>
            <person name="Chung C.Y.L."/>
            <person name="Li M.-W."/>
            <person name="Wong F.-L."/>
            <person name="Chan T.-F."/>
            <person name="Lam H.-M."/>
        </authorList>
    </citation>
    <scope>NUCLEOTIDE SEQUENCE [LARGE SCALE GENOMIC DNA]</scope>
    <source>
        <strain evidence="5">cv. W05</strain>
        <tissue evidence="4">Hypocotyl of etiolated seedlings</tissue>
    </source>
</reference>
<evidence type="ECO:0000313" key="4">
    <source>
        <dbReference type="EMBL" id="RZC05586.1"/>
    </source>
</evidence>
<dbReference type="AlphaFoldDB" id="A0A445K4J4"/>
<dbReference type="InterPro" id="IPR002885">
    <property type="entry name" value="PPR_rpt"/>
</dbReference>
<feature type="repeat" description="PPR" evidence="3">
    <location>
        <begin position="144"/>
        <end position="178"/>
    </location>
</feature>
<evidence type="ECO:0000313" key="5">
    <source>
        <dbReference type="Proteomes" id="UP000289340"/>
    </source>
</evidence>
<dbReference type="PANTHER" id="PTHR47933:SF11">
    <property type="entry name" value="PENTATRICOPEPTIDE REPEAT-CONTAINING PROTEIN 2"/>
    <property type="match status" value="1"/>
</dbReference>
<comment type="similarity">
    <text evidence="1">Belongs to the PPR family. P subfamily.</text>
</comment>
<dbReference type="Pfam" id="PF13041">
    <property type="entry name" value="PPR_2"/>
    <property type="match status" value="4"/>
</dbReference>
<name>A0A445K4J4_GLYSO</name>
<feature type="repeat" description="PPR" evidence="3">
    <location>
        <begin position="179"/>
        <end position="213"/>
    </location>
</feature>
<feature type="repeat" description="PPR" evidence="3">
    <location>
        <begin position="214"/>
        <end position="248"/>
    </location>
</feature>
<protein>
    <submittedName>
        <fullName evidence="4">Pentatricopeptide repeat-containing protein</fullName>
    </submittedName>
</protein>
<dbReference type="PANTHER" id="PTHR47933">
    <property type="entry name" value="PENTATRICOPEPTIDE REPEAT-CONTAINING PROTEIN 1, MITOCHONDRIAL"/>
    <property type="match status" value="1"/>
</dbReference>
<evidence type="ECO:0000256" key="2">
    <source>
        <dbReference type="ARBA" id="ARBA00022737"/>
    </source>
</evidence>
<dbReference type="Proteomes" id="UP000289340">
    <property type="component" value="Chromosome 6"/>
</dbReference>
<feature type="repeat" description="PPR" evidence="3">
    <location>
        <begin position="249"/>
        <end position="283"/>
    </location>
</feature>
<evidence type="ECO:0000256" key="1">
    <source>
        <dbReference type="ARBA" id="ARBA00007626"/>
    </source>
</evidence>
<gene>
    <name evidence="4" type="ORF">D0Y65_013620</name>
</gene>
<accession>A0A445K4J4</accession>
<dbReference type="GO" id="GO:0003729">
    <property type="term" value="F:mRNA binding"/>
    <property type="evidence" value="ECO:0007669"/>
    <property type="project" value="TreeGrafter"/>
</dbReference>